<dbReference type="SMART" id="SM00028">
    <property type="entry name" value="TPR"/>
    <property type="match status" value="2"/>
</dbReference>
<protein>
    <submittedName>
        <fullName evidence="2">Tetratricopeptide repeat protein</fullName>
    </submittedName>
</protein>
<organism evidence="2 3">
    <name type="scientific">Aureispira anguillae</name>
    <dbReference type="NCBI Taxonomy" id="2864201"/>
    <lineage>
        <taxon>Bacteria</taxon>
        <taxon>Pseudomonadati</taxon>
        <taxon>Bacteroidota</taxon>
        <taxon>Saprospiria</taxon>
        <taxon>Saprospirales</taxon>
        <taxon>Saprospiraceae</taxon>
        <taxon>Aureispira</taxon>
    </lineage>
</organism>
<feature type="repeat" description="TPR" evidence="1">
    <location>
        <begin position="54"/>
        <end position="87"/>
    </location>
</feature>
<reference evidence="2" key="1">
    <citation type="submission" date="2022-09" db="EMBL/GenBank/DDBJ databases">
        <title>Aureispira anguillicida sp. nov., isolated from Leptocephalus of Japanese eel Anguilla japonica.</title>
        <authorList>
            <person name="Yuasa K."/>
            <person name="Mekata T."/>
            <person name="Ikunari K."/>
        </authorList>
    </citation>
    <scope>NUCLEOTIDE SEQUENCE</scope>
    <source>
        <strain evidence="2">EL160426</strain>
    </source>
</reference>
<dbReference type="InterPro" id="IPR019734">
    <property type="entry name" value="TPR_rpt"/>
</dbReference>
<dbReference type="EMBL" id="AP026867">
    <property type="protein sequence ID" value="BDS09918.1"/>
    <property type="molecule type" value="Genomic_DNA"/>
</dbReference>
<keyword evidence="1" id="KW-0802">TPR repeat</keyword>
<evidence type="ECO:0000313" key="3">
    <source>
        <dbReference type="Proteomes" id="UP001060919"/>
    </source>
</evidence>
<dbReference type="Gene3D" id="1.25.40.10">
    <property type="entry name" value="Tetratricopeptide repeat domain"/>
    <property type="match status" value="1"/>
</dbReference>
<dbReference type="InterPro" id="IPR011990">
    <property type="entry name" value="TPR-like_helical_dom_sf"/>
</dbReference>
<accession>A0A915YBA5</accession>
<evidence type="ECO:0000313" key="2">
    <source>
        <dbReference type="EMBL" id="BDS09918.1"/>
    </source>
</evidence>
<proteinExistence type="predicted"/>
<dbReference type="SUPFAM" id="SSF48452">
    <property type="entry name" value="TPR-like"/>
    <property type="match status" value="1"/>
</dbReference>
<keyword evidence="3" id="KW-1185">Reference proteome</keyword>
<dbReference type="Pfam" id="PF13181">
    <property type="entry name" value="TPR_8"/>
    <property type="match status" value="1"/>
</dbReference>
<dbReference type="KEGG" id="aup:AsAng_0006230"/>
<dbReference type="AlphaFoldDB" id="A0A915YBA5"/>
<gene>
    <name evidence="2" type="ORF">AsAng_0006230</name>
</gene>
<dbReference type="PROSITE" id="PS50005">
    <property type="entry name" value="TPR"/>
    <property type="match status" value="1"/>
</dbReference>
<sequence length="111" mass="12625">MTTKRLEQLKGFLAASPNEPFILFAIAKEYEGLEDNKNALDYYLQLEQNSPEYVGTYYHLGKLYEHLGEDKKAFFTYKKGMSIAKEAGDNHSLSELAGAKMELGDDDDFED</sequence>
<dbReference type="Proteomes" id="UP001060919">
    <property type="component" value="Chromosome"/>
</dbReference>
<dbReference type="RefSeq" id="WP_264791266.1">
    <property type="nucleotide sequence ID" value="NZ_AP026867.1"/>
</dbReference>
<name>A0A915YBA5_9BACT</name>
<evidence type="ECO:0000256" key="1">
    <source>
        <dbReference type="PROSITE-ProRule" id="PRU00339"/>
    </source>
</evidence>